<evidence type="ECO:0000313" key="6">
    <source>
        <dbReference type="Proteomes" id="UP000663829"/>
    </source>
</evidence>
<organism evidence="2 6">
    <name type="scientific">Didymodactylos carnosus</name>
    <dbReference type="NCBI Taxonomy" id="1234261"/>
    <lineage>
        <taxon>Eukaryota</taxon>
        <taxon>Metazoa</taxon>
        <taxon>Spiralia</taxon>
        <taxon>Gnathifera</taxon>
        <taxon>Rotifera</taxon>
        <taxon>Eurotatoria</taxon>
        <taxon>Bdelloidea</taxon>
        <taxon>Philodinida</taxon>
        <taxon>Philodinidae</taxon>
        <taxon>Didymodactylos</taxon>
    </lineage>
</organism>
<accession>A0A815BZC4</accession>
<dbReference type="EMBL" id="CAJOBA010044213">
    <property type="protein sequence ID" value="CAF4160869.1"/>
    <property type="molecule type" value="Genomic_DNA"/>
</dbReference>
<feature type="coiled-coil region" evidence="1">
    <location>
        <begin position="8"/>
        <end position="42"/>
    </location>
</feature>
<dbReference type="Proteomes" id="UP000677228">
    <property type="component" value="Unassembled WGS sequence"/>
</dbReference>
<reference evidence="2" key="1">
    <citation type="submission" date="2021-02" db="EMBL/GenBank/DDBJ databases">
        <authorList>
            <person name="Nowell W R."/>
        </authorList>
    </citation>
    <scope>NUCLEOTIDE SEQUENCE</scope>
</reference>
<dbReference type="EMBL" id="CAJOBC010027380">
    <property type="protein sequence ID" value="CAF4074461.1"/>
    <property type="molecule type" value="Genomic_DNA"/>
</dbReference>
<proteinExistence type="predicted"/>
<evidence type="ECO:0000256" key="1">
    <source>
        <dbReference type="SAM" id="Coils"/>
    </source>
</evidence>
<evidence type="ECO:0000313" key="3">
    <source>
        <dbReference type="EMBL" id="CAF1350142.1"/>
    </source>
</evidence>
<evidence type="ECO:0000313" key="5">
    <source>
        <dbReference type="EMBL" id="CAF4160869.1"/>
    </source>
</evidence>
<dbReference type="EMBL" id="CAJNOK010022572">
    <property type="protein sequence ID" value="CAF1350142.1"/>
    <property type="molecule type" value="Genomic_DNA"/>
</dbReference>
<gene>
    <name evidence="2" type="ORF">GPM918_LOCUS27503</name>
    <name evidence="3" type="ORF">OVA965_LOCUS30760</name>
    <name evidence="4" type="ORF">SRO942_LOCUS27837</name>
    <name evidence="5" type="ORF">TMI583_LOCUS31572</name>
</gene>
<dbReference type="Proteomes" id="UP000663829">
    <property type="component" value="Unassembled WGS sequence"/>
</dbReference>
<dbReference type="Proteomes" id="UP000682733">
    <property type="component" value="Unassembled WGS sequence"/>
</dbReference>
<keyword evidence="6" id="KW-1185">Reference proteome</keyword>
<name>A0A815BZC4_9BILA</name>
<dbReference type="EMBL" id="CAJNOQ010011570">
    <property type="protein sequence ID" value="CAF1279855.1"/>
    <property type="molecule type" value="Genomic_DNA"/>
</dbReference>
<dbReference type="AlphaFoldDB" id="A0A815BZC4"/>
<evidence type="ECO:0000313" key="2">
    <source>
        <dbReference type="EMBL" id="CAF1279855.1"/>
    </source>
</evidence>
<keyword evidence="1" id="KW-0175">Coiled coil</keyword>
<dbReference type="Proteomes" id="UP000681722">
    <property type="component" value="Unassembled WGS sequence"/>
</dbReference>
<comment type="caution">
    <text evidence="2">The sequence shown here is derived from an EMBL/GenBank/DDBJ whole genome shotgun (WGS) entry which is preliminary data.</text>
</comment>
<sequence>MNLYKARLEKIRKDEKEIIETLSILNENKVQTIDTIRKLELEYMFHTSTDAEKKMECAVKAYYIGIHTDDGEYTETIHRGQVKDFVGTIYDLMTTARKSEGISALTDAILCKYDERSSNGIQIKTDDFIKACMETRDLMHLILTQ</sequence>
<evidence type="ECO:0000313" key="4">
    <source>
        <dbReference type="EMBL" id="CAF4074461.1"/>
    </source>
</evidence>
<protein>
    <submittedName>
        <fullName evidence="2">Uncharacterized protein</fullName>
    </submittedName>
</protein>